<protein>
    <submittedName>
        <fullName evidence="1">GTP cyclohydrolase I</fullName>
        <ecNumber evidence="1">3.5.4.16</ecNumber>
    </submittedName>
</protein>
<keyword evidence="1" id="KW-0378">Hydrolase</keyword>
<evidence type="ECO:0000313" key="1">
    <source>
        <dbReference type="EMBL" id="MFB6489947.1"/>
    </source>
</evidence>
<dbReference type="Proteomes" id="UP000033636">
    <property type="component" value="Unassembled WGS sequence"/>
</dbReference>
<sequence>MGVDVARELLKALGLDLDREGTRDTPRRFFGALSELTRGLREPPPEVVFFPTRYSGAVEVRGVKAVGVCEHHMLPIIMRISVSYIPGDAGAPGLSKVIRLIKWAAARPLMQEEFTEWLADLLLERLKAKAVKVEVVGWHTCAALRGVKDESHRMVTRASRNWPGEPPAPR</sequence>
<organism evidence="1 2">
    <name type="scientific">Thermoproteus sp. AZ2</name>
    <dbReference type="NCBI Taxonomy" id="1609232"/>
    <lineage>
        <taxon>Archaea</taxon>
        <taxon>Thermoproteota</taxon>
        <taxon>Thermoprotei</taxon>
        <taxon>Thermoproteales</taxon>
        <taxon>Thermoproteaceae</taxon>
        <taxon>Thermoproteus</taxon>
    </lineage>
</organism>
<proteinExistence type="predicted"/>
<reference evidence="1" key="1">
    <citation type="submission" date="2024-07" db="EMBL/GenBank/DDBJ databases">
        <title>Metagenome and Metagenome-Assembled Genomes of Archaea from a hot spring from the geothermal field of Los Azufres, Mexico.</title>
        <authorList>
            <person name="Marin-Paredes R."/>
            <person name="Martinez-Romero E."/>
            <person name="Servin-Garciduenas L.E."/>
        </authorList>
    </citation>
    <scope>NUCLEOTIDE SEQUENCE</scope>
</reference>
<name>A0ACC6UYQ6_9CREN</name>
<accession>A0ACC6UYQ6</accession>
<evidence type="ECO:0000313" key="2">
    <source>
        <dbReference type="Proteomes" id="UP000033636"/>
    </source>
</evidence>
<dbReference type="EC" id="3.5.4.16" evidence="1"/>
<dbReference type="EMBL" id="JZWT02000003">
    <property type="protein sequence ID" value="MFB6489947.1"/>
    <property type="molecule type" value="Genomic_DNA"/>
</dbReference>
<gene>
    <name evidence="1" type="ORF">TU35_001665</name>
</gene>
<comment type="caution">
    <text evidence="1">The sequence shown here is derived from an EMBL/GenBank/DDBJ whole genome shotgun (WGS) entry which is preliminary data.</text>
</comment>